<comment type="caution">
    <text evidence="1">The sequence shown here is derived from an EMBL/GenBank/DDBJ whole genome shotgun (WGS) entry which is preliminary data.</text>
</comment>
<proteinExistence type="predicted"/>
<dbReference type="EMBL" id="LAZR01012496">
    <property type="protein sequence ID" value="KKM26527.1"/>
    <property type="molecule type" value="Genomic_DNA"/>
</dbReference>
<dbReference type="AlphaFoldDB" id="A0A0F9IGB2"/>
<protein>
    <submittedName>
        <fullName evidence="1">Uncharacterized protein</fullName>
    </submittedName>
</protein>
<accession>A0A0F9IGB2</accession>
<evidence type="ECO:0000313" key="1">
    <source>
        <dbReference type="EMBL" id="KKM26527.1"/>
    </source>
</evidence>
<gene>
    <name evidence="1" type="ORF">LCGC14_1583860</name>
</gene>
<name>A0A0F9IGB2_9ZZZZ</name>
<sequence>MNKLKVNRTHFVSLDNIDKFLIKKNGDVWVYLKTGFPSILKCLEGAYMLRKRLVNCGVTIHEFKVEEE</sequence>
<reference evidence="1" key="1">
    <citation type="journal article" date="2015" name="Nature">
        <title>Complex archaea that bridge the gap between prokaryotes and eukaryotes.</title>
        <authorList>
            <person name="Spang A."/>
            <person name="Saw J.H."/>
            <person name="Jorgensen S.L."/>
            <person name="Zaremba-Niedzwiedzka K."/>
            <person name="Martijn J."/>
            <person name="Lind A.E."/>
            <person name="van Eijk R."/>
            <person name="Schleper C."/>
            <person name="Guy L."/>
            <person name="Ettema T.J."/>
        </authorList>
    </citation>
    <scope>NUCLEOTIDE SEQUENCE</scope>
</reference>
<organism evidence="1">
    <name type="scientific">marine sediment metagenome</name>
    <dbReference type="NCBI Taxonomy" id="412755"/>
    <lineage>
        <taxon>unclassified sequences</taxon>
        <taxon>metagenomes</taxon>
        <taxon>ecological metagenomes</taxon>
    </lineage>
</organism>